<dbReference type="EMBL" id="GBRH01190837">
    <property type="protein sequence ID" value="JAE07059.1"/>
    <property type="molecule type" value="Transcribed_RNA"/>
</dbReference>
<reference evidence="1" key="1">
    <citation type="submission" date="2014-09" db="EMBL/GenBank/DDBJ databases">
        <authorList>
            <person name="Magalhaes I.L.F."/>
            <person name="Oliveira U."/>
            <person name="Santos F.R."/>
            <person name="Vidigal T.H.D.A."/>
            <person name="Brescovit A.D."/>
            <person name="Santos A.J."/>
        </authorList>
    </citation>
    <scope>NUCLEOTIDE SEQUENCE</scope>
    <source>
        <tissue evidence="1">Shoot tissue taken approximately 20 cm above the soil surface</tissue>
    </source>
</reference>
<sequence length="17" mass="1988">MYRTKMSRAISSCGFSY</sequence>
<accession>A0A0A9F779</accession>
<evidence type="ECO:0000313" key="1">
    <source>
        <dbReference type="EMBL" id="JAE07059.1"/>
    </source>
</evidence>
<organism evidence="1">
    <name type="scientific">Arundo donax</name>
    <name type="common">Giant reed</name>
    <name type="synonym">Donax arundinaceus</name>
    <dbReference type="NCBI Taxonomy" id="35708"/>
    <lineage>
        <taxon>Eukaryota</taxon>
        <taxon>Viridiplantae</taxon>
        <taxon>Streptophyta</taxon>
        <taxon>Embryophyta</taxon>
        <taxon>Tracheophyta</taxon>
        <taxon>Spermatophyta</taxon>
        <taxon>Magnoliopsida</taxon>
        <taxon>Liliopsida</taxon>
        <taxon>Poales</taxon>
        <taxon>Poaceae</taxon>
        <taxon>PACMAD clade</taxon>
        <taxon>Arundinoideae</taxon>
        <taxon>Arundineae</taxon>
        <taxon>Arundo</taxon>
    </lineage>
</organism>
<name>A0A0A9F779_ARUDO</name>
<reference evidence="1" key="2">
    <citation type="journal article" date="2015" name="Data Brief">
        <title>Shoot transcriptome of the giant reed, Arundo donax.</title>
        <authorList>
            <person name="Barrero R.A."/>
            <person name="Guerrero F.D."/>
            <person name="Moolhuijzen P."/>
            <person name="Goolsby J.A."/>
            <person name="Tidwell J."/>
            <person name="Bellgard S.E."/>
            <person name="Bellgard M.I."/>
        </authorList>
    </citation>
    <scope>NUCLEOTIDE SEQUENCE</scope>
    <source>
        <tissue evidence="1">Shoot tissue taken approximately 20 cm above the soil surface</tissue>
    </source>
</reference>
<dbReference type="AlphaFoldDB" id="A0A0A9F779"/>
<proteinExistence type="predicted"/>
<protein>
    <submittedName>
        <fullName evidence="1">Uncharacterized protein</fullName>
    </submittedName>
</protein>